<proteinExistence type="predicted"/>
<comment type="caution">
    <text evidence="2">The sequence shown here is derived from an EMBL/GenBank/DDBJ whole genome shotgun (WGS) entry which is preliminary data.</text>
</comment>
<evidence type="ECO:0000313" key="2">
    <source>
        <dbReference type="EMBL" id="EXI88736.1"/>
    </source>
</evidence>
<dbReference type="EMBL" id="JEMY01000025">
    <property type="protein sequence ID" value="EXI88736.1"/>
    <property type="molecule type" value="Genomic_DNA"/>
</dbReference>
<accession>A0A011PMN8</accession>
<gene>
    <name evidence="2" type="ORF">AW11_02010</name>
</gene>
<feature type="signal peptide" evidence="1">
    <location>
        <begin position="1"/>
        <end position="18"/>
    </location>
</feature>
<feature type="chain" id="PRO_5001461710" evidence="1">
    <location>
        <begin position="19"/>
        <end position="91"/>
    </location>
</feature>
<keyword evidence="1" id="KW-0732">Signal</keyword>
<evidence type="ECO:0000313" key="3">
    <source>
        <dbReference type="Proteomes" id="UP000022141"/>
    </source>
</evidence>
<dbReference type="AlphaFoldDB" id="A0A011PMN8"/>
<evidence type="ECO:0000256" key="1">
    <source>
        <dbReference type="SAM" id="SignalP"/>
    </source>
</evidence>
<dbReference type="PATRIC" id="fig|1454004.3.peg.2077"/>
<organism evidence="2 3">
    <name type="scientific">Accumulibacter regalis</name>
    <dbReference type="NCBI Taxonomy" id="522306"/>
    <lineage>
        <taxon>Bacteria</taxon>
        <taxon>Pseudomonadati</taxon>
        <taxon>Pseudomonadota</taxon>
        <taxon>Betaproteobacteria</taxon>
        <taxon>Candidatus Accumulibacter</taxon>
    </lineage>
</organism>
<name>A0A011PMN8_ACCRE</name>
<dbReference type="Proteomes" id="UP000022141">
    <property type="component" value="Unassembled WGS sequence"/>
</dbReference>
<keyword evidence="3" id="KW-1185">Reference proteome</keyword>
<dbReference type="PROSITE" id="PS51257">
    <property type="entry name" value="PROKAR_LIPOPROTEIN"/>
    <property type="match status" value="1"/>
</dbReference>
<protein>
    <submittedName>
        <fullName evidence="2">Uncharacterized protein</fullName>
    </submittedName>
</protein>
<reference evidence="2" key="1">
    <citation type="submission" date="2014-02" db="EMBL/GenBank/DDBJ databases">
        <title>Expanding our view of genomic diversity in Candidatus Accumulibacter clades.</title>
        <authorList>
            <person name="Skennerton C.T."/>
            <person name="Barr J.J."/>
            <person name="Slater F.R."/>
            <person name="Bond P.L."/>
            <person name="Tyson G.W."/>
        </authorList>
    </citation>
    <scope>NUCLEOTIDE SEQUENCE [LARGE SCALE GENOMIC DNA]</scope>
</reference>
<sequence length="91" mass="10036">MKAIFALLAFSFSSVASAACYIIYSPSNEVVWQGDSPPVAMNTLAIDNEVQKKVRKGHMVILIDSKAPCPAIDFTTPRKTMRQKAEEMKNS</sequence>